<organism evidence="3 4">
    <name type="scientific">Fraserbacteria sp. (strain RBG_16_55_9)</name>
    <dbReference type="NCBI Taxonomy" id="1817864"/>
    <lineage>
        <taxon>Bacteria</taxon>
        <taxon>Candidatus Fraseribacteriota</taxon>
    </lineage>
</organism>
<dbReference type="GO" id="GO:0004803">
    <property type="term" value="F:transposase activity"/>
    <property type="evidence" value="ECO:0007669"/>
    <property type="project" value="InterPro"/>
</dbReference>
<name>A0A1F5UZN8_FRAXR</name>
<gene>
    <name evidence="3" type="ORF">A2Z21_01235</name>
</gene>
<dbReference type="Proteomes" id="UP000179157">
    <property type="component" value="Unassembled WGS sequence"/>
</dbReference>
<proteinExistence type="predicted"/>
<feature type="region of interest" description="Disordered" evidence="1">
    <location>
        <begin position="108"/>
        <end position="129"/>
    </location>
</feature>
<reference evidence="3 4" key="1">
    <citation type="journal article" date="2016" name="Nat. Commun.">
        <title>Thousands of microbial genomes shed light on interconnected biogeochemical processes in an aquifer system.</title>
        <authorList>
            <person name="Anantharaman K."/>
            <person name="Brown C.T."/>
            <person name="Hug L.A."/>
            <person name="Sharon I."/>
            <person name="Castelle C.J."/>
            <person name="Probst A.J."/>
            <person name="Thomas B.C."/>
            <person name="Singh A."/>
            <person name="Wilkins M.J."/>
            <person name="Karaoz U."/>
            <person name="Brodie E.L."/>
            <person name="Williams K.H."/>
            <person name="Hubbard S.S."/>
            <person name="Banfield J.F."/>
        </authorList>
    </citation>
    <scope>NUCLEOTIDE SEQUENCE [LARGE SCALE GENOMIC DNA]</scope>
    <source>
        <strain evidence="4">RBG_16_55_9</strain>
    </source>
</reference>
<dbReference type="GO" id="GO:0006313">
    <property type="term" value="P:DNA transposition"/>
    <property type="evidence" value="ECO:0007669"/>
    <property type="project" value="InterPro"/>
</dbReference>
<evidence type="ECO:0000313" key="3">
    <source>
        <dbReference type="EMBL" id="OGF56617.1"/>
    </source>
</evidence>
<dbReference type="InterPro" id="IPR003346">
    <property type="entry name" value="Transposase_20"/>
</dbReference>
<dbReference type="AlphaFoldDB" id="A0A1F5UZN8"/>
<dbReference type="GO" id="GO:0003677">
    <property type="term" value="F:DNA binding"/>
    <property type="evidence" value="ECO:0007669"/>
    <property type="project" value="InterPro"/>
</dbReference>
<evidence type="ECO:0000256" key="1">
    <source>
        <dbReference type="SAM" id="MobiDB-lite"/>
    </source>
</evidence>
<protein>
    <recommendedName>
        <fullName evidence="2">Transposase IS116/IS110/IS902 C-terminal domain-containing protein</fullName>
    </recommendedName>
</protein>
<evidence type="ECO:0000259" key="2">
    <source>
        <dbReference type="Pfam" id="PF02371"/>
    </source>
</evidence>
<comment type="caution">
    <text evidence="3">The sequence shown here is derived from an EMBL/GenBank/DDBJ whole genome shotgun (WGS) entry which is preliminary data.</text>
</comment>
<dbReference type="PANTHER" id="PTHR33055">
    <property type="entry name" value="TRANSPOSASE FOR INSERTION SEQUENCE ELEMENT IS1111A"/>
    <property type="match status" value="1"/>
</dbReference>
<accession>A0A1F5UZN8</accession>
<dbReference type="InterPro" id="IPR047650">
    <property type="entry name" value="Transpos_IS110"/>
</dbReference>
<evidence type="ECO:0000313" key="4">
    <source>
        <dbReference type="Proteomes" id="UP000179157"/>
    </source>
</evidence>
<sequence length="129" mass="14586">MSWAPSIAFPSPHHFASYCGLVPRLSASAGRAYYGHMVKQCNTYLKWAFIEGIVAHRQAAKWRSTYVVQLYVRSRRRKGHSVAVGALARYLAESTYWVLKKGEPYRDPPHWAPPGSKSPVSLSREQVLP</sequence>
<feature type="compositionally biased region" description="Polar residues" evidence="1">
    <location>
        <begin position="118"/>
        <end position="129"/>
    </location>
</feature>
<dbReference type="Pfam" id="PF02371">
    <property type="entry name" value="Transposase_20"/>
    <property type="match status" value="1"/>
</dbReference>
<dbReference type="PANTHER" id="PTHR33055:SF15">
    <property type="entry name" value="TRANSPOSASE-RELATED"/>
    <property type="match status" value="1"/>
</dbReference>
<dbReference type="STRING" id="1817864.A2Z21_01235"/>
<feature type="domain" description="Transposase IS116/IS110/IS902 C-terminal" evidence="2">
    <location>
        <begin position="8"/>
        <end position="66"/>
    </location>
</feature>
<dbReference type="EMBL" id="MFGX01000029">
    <property type="protein sequence ID" value="OGF56617.1"/>
    <property type="molecule type" value="Genomic_DNA"/>
</dbReference>